<dbReference type="InterPro" id="IPR026960">
    <property type="entry name" value="RVT-Znf"/>
</dbReference>
<dbReference type="PANTHER" id="PTHR33116:SF80">
    <property type="entry name" value="REVERSE TRANSCRIPTASE ZINC-BINDING DOMAIN-CONTAINING PROTEIN"/>
    <property type="match status" value="1"/>
</dbReference>
<feature type="domain" description="Reverse transcriptase" evidence="3">
    <location>
        <begin position="961"/>
        <end position="1239"/>
    </location>
</feature>
<proteinExistence type="predicted"/>
<feature type="transmembrane region" description="Helical" evidence="2">
    <location>
        <begin position="1276"/>
        <end position="1295"/>
    </location>
</feature>
<dbReference type="InterPro" id="IPR000477">
    <property type="entry name" value="RT_dom"/>
</dbReference>
<dbReference type="PANTHER" id="PTHR33116">
    <property type="entry name" value="REVERSE TRANSCRIPTASE ZINC-BINDING DOMAIN-CONTAINING PROTEIN-RELATED-RELATED"/>
    <property type="match status" value="1"/>
</dbReference>
<feature type="compositionally biased region" description="Polar residues" evidence="1">
    <location>
        <begin position="322"/>
        <end position="333"/>
    </location>
</feature>
<evidence type="ECO:0000256" key="1">
    <source>
        <dbReference type="SAM" id="MobiDB-lite"/>
    </source>
</evidence>
<evidence type="ECO:0000313" key="5">
    <source>
        <dbReference type="Proteomes" id="UP000694240"/>
    </source>
</evidence>
<feature type="region of interest" description="Disordered" evidence="1">
    <location>
        <begin position="322"/>
        <end position="374"/>
    </location>
</feature>
<dbReference type="GO" id="GO:0003824">
    <property type="term" value="F:catalytic activity"/>
    <property type="evidence" value="ECO:0007669"/>
    <property type="project" value="InterPro"/>
</dbReference>
<keyword evidence="2" id="KW-0812">Transmembrane</keyword>
<accession>A0A8T1XM86</accession>
<evidence type="ECO:0000256" key="2">
    <source>
        <dbReference type="SAM" id="Phobius"/>
    </source>
</evidence>
<sequence length="1694" mass="190498">MKIVDPHEVLPPDPPDLDPPTVTLELPSAAVSPPLQLSLLPSSIPTSDPPTAAPSYAERFKASLRNLKKIASPECVEDGTPVVQAPASVLLKAADQWKGHIVAKFHGLIPPSSKIFSDLNPAWGKFGNIVIRNVSETSCLIMIPCISTREWVLQVGYWQAGNCAFNVYPWSADASLQLQELETVPTWAVLENVPPQMYSLDGISVIASAIGEPLHTEKSKLDPYYFGNTKIKVEISLDKPPPTSIIVRDSLLNSVTVRVSYPRLPPKCCNCDRFGHLLGRCPKPLMRKKPSKVSEKGFTPTGSAIADTTTSLAIVENGSQVVSGNSKLPSSSNKRTHIRAETRRRSKERSRSSPPADGTECHKRDNGMSVQTQEQVKAWIKESAERKLLEAQATKSIVEIPKKEEWTVVGAKNKGKAKEMSHSGQSMGKIYSNQGTFGLRKQIPGVRSVKKLAKLESKINFVKTHHKGPCYPPGVVRDGKKVLYISKISLDNRGKNKPMVGSILETHVSEENAQQVFRAAFPGWRSEMNYEYADNGRIWVVWDPAVSVICFYKSAQIMLCGVYCPATKENFSVAFVYAYNTQIQRRELWREISDIAQNSPARGRPLMIMGDFNQIIFANEHYSVLPHELPLSGMAEFQDCLLLNDLEDLPYRGSFLTWYNGREEDPVLRKLDRVLVNDSWRNTFPESISVFDPPGDSDHSPCLVFTSSIIQARNKAYKYFSFLSTHPKFKDVIKEAWQQEVCVGSKLYTFGQKMRIVKSACRRLNREGFGDINQRTKDSLATLERIQADMLSSPSDLLFREEFVARRDWNFFAKAQESFYRQKSRIRWARDGDANTAYFFKSVIANQGRNCIKILRDDDDERIQNEDQLKGMVVSYYQNLLGTETEGLTPMSIEDIQALVSFRCSEGLANLLLKVPTAEEIRVTVASMPKNKAPGPDGFPVEFLWEAWEIVGQDLVEAVQGFFTSGHLPSNFNATIIALIPKVTGADKLSQFRPVSCCSTIYKIIARLLKQKLKLFISDTVQGNQVGFVQGRLLCENVLLASELVTNFHVEGPTARGCLQVDLAKAYDNLDWAFLFNVLQAIELPGTFVGWLKECVTTPSFSVAFNGELVGFFKGKKGLRQGDPISSLLFVLAMDVLSKKLDQGVISQRYGPHPECLAPLITHLSFADDVLIFFDGKEDSLRGILSILDEFKEESGLGVNREKTHLFLDGGSFQEIDSVASSLGLQQGSLPVRYLGVPLTSRKMRKQDFQPLIDKVMGRFSAWTVKHLSFAGRLQLIQSVIYSIITFWASIFILPNKCLEEIERMCSAFLWKGITGSARGAKVSWESVCTPKDCGGLGLRRLLPWNKVLGLKLIWLLFTAGGSLWVSWVRRNLLGNQNFWEMGNVNHGSWIWKSICKLRDVARPFIFCKIGSGITCNFWSDNWTELGPLIQITGDRGPRMSGLPLNASVAEAVRDGNWWVSRSRSRNPIIQILKDCLPSPDIVDSHADAEDDCFQWKIGQSTASSVFSAADTWNHLNPPGPKVDWYQAVWFQGRIPKHAFVNWVNIRHRLPTRDRLIGWGVNISPLCLLCNLQDETRQHLFFDCSYAEEVWFYFTSRAHVSPPSRFEDGVRWLKNPCRDKVVATILRIAYQAAMYFIWRERNSRLHNSVSRPAIALIVEIKNLIRCHLDPLTRAQRIGPHGNSFLASWFRLFHS</sequence>
<organism evidence="4 5">
    <name type="scientific">Arabidopsis thaliana x Arabidopsis arenosa</name>
    <dbReference type="NCBI Taxonomy" id="1240361"/>
    <lineage>
        <taxon>Eukaryota</taxon>
        <taxon>Viridiplantae</taxon>
        <taxon>Streptophyta</taxon>
        <taxon>Embryophyta</taxon>
        <taxon>Tracheophyta</taxon>
        <taxon>Spermatophyta</taxon>
        <taxon>Magnoliopsida</taxon>
        <taxon>eudicotyledons</taxon>
        <taxon>Gunneridae</taxon>
        <taxon>Pentapetalae</taxon>
        <taxon>rosids</taxon>
        <taxon>malvids</taxon>
        <taxon>Brassicales</taxon>
        <taxon>Brassicaceae</taxon>
        <taxon>Camelineae</taxon>
        <taxon>Arabidopsis</taxon>
    </lineage>
</organism>
<keyword evidence="2" id="KW-1133">Transmembrane helix</keyword>
<dbReference type="Pfam" id="PF13966">
    <property type="entry name" value="zf-RVT"/>
    <property type="match status" value="1"/>
</dbReference>
<protein>
    <recommendedName>
        <fullName evidence="3">Reverse transcriptase domain-containing protein</fullName>
    </recommendedName>
</protein>
<dbReference type="EMBL" id="JAEFBK010000013">
    <property type="protein sequence ID" value="KAG7535608.1"/>
    <property type="molecule type" value="Genomic_DNA"/>
</dbReference>
<evidence type="ECO:0000259" key="3">
    <source>
        <dbReference type="PROSITE" id="PS50878"/>
    </source>
</evidence>
<dbReference type="InterPro" id="IPR025558">
    <property type="entry name" value="DUF4283"/>
</dbReference>
<keyword evidence="2" id="KW-0472">Membrane</keyword>
<gene>
    <name evidence="4" type="ORF">ISN45_Aa08g030160</name>
</gene>
<feature type="compositionally biased region" description="Basic and acidic residues" evidence="1">
    <location>
        <begin position="1"/>
        <end position="10"/>
    </location>
</feature>
<dbReference type="Pfam" id="PF14111">
    <property type="entry name" value="DUF4283"/>
    <property type="match status" value="1"/>
</dbReference>
<name>A0A8T1XM86_9BRAS</name>
<evidence type="ECO:0000313" key="4">
    <source>
        <dbReference type="EMBL" id="KAG7535608.1"/>
    </source>
</evidence>
<reference evidence="4 5" key="1">
    <citation type="submission" date="2020-12" db="EMBL/GenBank/DDBJ databases">
        <title>Concerted genomic and epigenomic changes stabilize Arabidopsis allopolyploids.</title>
        <authorList>
            <person name="Chen Z."/>
        </authorList>
    </citation>
    <scope>NUCLEOTIDE SEQUENCE [LARGE SCALE GENOMIC DNA]</scope>
    <source>
        <strain evidence="4">Allo738</strain>
        <tissue evidence="4">Leaf</tissue>
    </source>
</reference>
<dbReference type="InterPro" id="IPR005135">
    <property type="entry name" value="Endo/exonuclease/phosphatase"/>
</dbReference>
<dbReference type="Pfam" id="PF00078">
    <property type="entry name" value="RVT_1"/>
    <property type="match status" value="1"/>
</dbReference>
<dbReference type="Pfam" id="PF03372">
    <property type="entry name" value="Exo_endo_phos"/>
    <property type="match status" value="1"/>
</dbReference>
<dbReference type="CDD" id="cd01650">
    <property type="entry name" value="RT_nLTR_like"/>
    <property type="match status" value="1"/>
</dbReference>
<comment type="caution">
    <text evidence="4">The sequence shown here is derived from an EMBL/GenBank/DDBJ whole genome shotgun (WGS) entry which is preliminary data.</text>
</comment>
<dbReference type="Proteomes" id="UP000694240">
    <property type="component" value="Chromosome 13"/>
</dbReference>
<dbReference type="PROSITE" id="PS50878">
    <property type="entry name" value="RT_POL"/>
    <property type="match status" value="1"/>
</dbReference>
<feature type="transmembrane region" description="Helical" evidence="2">
    <location>
        <begin position="1349"/>
        <end position="1368"/>
    </location>
</feature>
<keyword evidence="5" id="KW-1185">Reference proteome</keyword>
<feature type="region of interest" description="Disordered" evidence="1">
    <location>
        <begin position="1"/>
        <end position="24"/>
    </location>
</feature>